<organism evidence="2 3">
    <name type="scientific">Phytophthora nicotianae P1976</name>
    <dbReference type="NCBI Taxonomy" id="1317066"/>
    <lineage>
        <taxon>Eukaryota</taxon>
        <taxon>Sar</taxon>
        <taxon>Stramenopiles</taxon>
        <taxon>Oomycota</taxon>
        <taxon>Peronosporomycetes</taxon>
        <taxon>Peronosporales</taxon>
        <taxon>Peronosporaceae</taxon>
        <taxon>Phytophthora</taxon>
    </lineage>
</organism>
<comment type="caution">
    <text evidence="2">The sequence shown here is derived from an EMBL/GenBank/DDBJ whole genome shotgun (WGS) entry which is preliminary data.</text>
</comment>
<evidence type="ECO:0000313" key="2">
    <source>
        <dbReference type="EMBL" id="ETO76625.1"/>
    </source>
</evidence>
<name>A0A081ACL4_PHYNI</name>
<evidence type="ECO:0000313" key="3">
    <source>
        <dbReference type="Proteomes" id="UP000028582"/>
    </source>
</evidence>
<dbReference type="Proteomes" id="UP000028582">
    <property type="component" value="Unassembled WGS sequence"/>
</dbReference>
<gene>
    <name evidence="2" type="ORF">F444_08009</name>
</gene>
<proteinExistence type="predicted"/>
<accession>A0A081ACL4</accession>
<dbReference type="EMBL" id="ANJA01001518">
    <property type="protein sequence ID" value="ETO76625.1"/>
    <property type="molecule type" value="Genomic_DNA"/>
</dbReference>
<evidence type="ECO:0000256" key="1">
    <source>
        <dbReference type="SAM" id="MobiDB-lite"/>
    </source>
</evidence>
<protein>
    <submittedName>
        <fullName evidence="2">Uncharacterized protein</fullName>
    </submittedName>
</protein>
<reference evidence="2 3" key="1">
    <citation type="submission" date="2013-11" db="EMBL/GenBank/DDBJ databases">
        <title>The Genome Sequence of Phytophthora parasitica P1976.</title>
        <authorList>
            <consortium name="The Broad Institute Genomics Platform"/>
            <person name="Russ C."/>
            <person name="Tyler B."/>
            <person name="Panabieres F."/>
            <person name="Shan W."/>
            <person name="Tripathy S."/>
            <person name="Grunwald N."/>
            <person name="Machado M."/>
            <person name="Johnson C.S."/>
            <person name="Walker B."/>
            <person name="Young S."/>
            <person name="Zeng Q."/>
            <person name="Gargeya S."/>
            <person name="Fitzgerald M."/>
            <person name="Haas B."/>
            <person name="Abouelleil A."/>
            <person name="Allen A.W."/>
            <person name="Alvarado L."/>
            <person name="Arachchi H.M."/>
            <person name="Berlin A.M."/>
            <person name="Chapman S.B."/>
            <person name="Gainer-Dewar J."/>
            <person name="Goldberg J."/>
            <person name="Griggs A."/>
            <person name="Gujja S."/>
            <person name="Hansen M."/>
            <person name="Howarth C."/>
            <person name="Imamovic A."/>
            <person name="Ireland A."/>
            <person name="Larimer J."/>
            <person name="McCowan C."/>
            <person name="Murphy C."/>
            <person name="Pearson M."/>
            <person name="Poon T.W."/>
            <person name="Priest M."/>
            <person name="Roberts A."/>
            <person name="Saif S."/>
            <person name="Shea T."/>
            <person name="Sisk P."/>
            <person name="Sykes S."/>
            <person name="Wortman J."/>
            <person name="Nusbaum C."/>
            <person name="Birren B."/>
        </authorList>
    </citation>
    <scope>NUCLEOTIDE SEQUENCE [LARGE SCALE GENOMIC DNA]</scope>
    <source>
        <strain evidence="2 3">P1976</strain>
    </source>
</reference>
<feature type="region of interest" description="Disordered" evidence="1">
    <location>
        <begin position="1"/>
        <end position="25"/>
    </location>
</feature>
<dbReference type="AlphaFoldDB" id="A0A081ACL4"/>
<sequence>MPTESPRIDRLPSPQNHDPDDPEPMLSAVEAATEDACVGSAISNPEASIPEDNVDATIVPFAQD</sequence>
<feature type="compositionally biased region" description="Basic and acidic residues" evidence="1">
    <location>
        <begin position="1"/>
        <end position="10"/>
    </location>
</feature>